<feature type="region of interest" description="Disordered" evidence="1">
    <location>
        <begin position="818"/>
        <end position="883"/>
    </location>
</feature>
<dbReference type="PANTHER" id="PTHR47377:SF1">
    <property type="entry name" value="RHODANESE-LIKE DOMAIN-CONTAINING PROTEIN 4, CHLOROPLASTIC"/>
    <property type="match status" value="1"/>
</dbReference>
<comment type="caution">
    <text evidence="4">The sequence shown here is derived from an EMBL/GenBank/DDBJ whole genome shotgun (WGS) entry which is preliminary data.</text>
</comment>
<dbReference type="Proteomes" id="UP001396334">
    <property type="component" value="Unassembled WGS sequence"/>
</dbReference>
<dbReference type="PROSITE" id="PS51910">
    <property type="entry name" value="GH18_2"/>
    <property type="match status" value="1"/>
</dbReference>
<dbReference type="Gene3D" id="3.10.50.10">
    <property type="match status" value="1"/>
</dbReference>
<dbReference type="Gene3D" id="3.40.250.10">
    <property type="entry name" value="Rhodanese-like domain"/>
    <property type="match status" value="1"/>
</dbReference>
<feature type="compositionally biased region" description="Basic and acidic residues" evidence="1">
    <location>
        <begin position="13"/>
        <end position="27"/>
    </location>
</feature>
<keyword evidence="2" id="KW-0472">Membrane</keyword>
<feature type="compositionally biased region" description="Pro residues" evidence="1">
    <location>
        <begin position="862"/>
        <end position="883"/>
    </location>
</feature>
<feature type="transmembrane region" description="Helical" evidence="2">
    <location>
        <begin position="39"/>
        <end position="60"/>
    </location>
</feature>
<dbReference type="Pfam" id="PF00704">
    <property type="entry name" value="Glyco_hydro_18"/>
    <property type="match status" value="1"/>
</dbReference>
<dbReference type="Gene3D" id="3.20.20.80">
    <property type="entry name" value="Glycosidases"/>
    <property type="match status" value="1"/>
</dbReference>
<dbReference type="InterPro" id="IPR029070">
    <property type="entry name" value="Chitinase_insertion_sf"/>
</dbReference>
<dbReference type="CDD" id="cd02876">
    <property type="entry name" value="GH18_SI-CLP"/>
    <property type="match status" value="1"/>
</dbReference>
<dbReference type="InterPro" id="IPR011583">
    <property type="entry name" value="Chitinase_II/V-like_cat"/>
</dbReference>
<dbReference type="SUPFAM" id="SSF51445">
    <property type="entry name" value="(Trans)glycosidases"/>
    <property type="match status" value="1"/>
</dbReference>
<organism evidence="4 5">
    <name type="scientific">Hibiscus sabdariffa</name>
    <name type="common">roselle</name>
    <dbReference type="NCBI Taxonomy" id="183260"/>
    <lineage>
        <taxon>Eukaryota</taxon>
        <taxon>Viridiplantae</taxon>
        <taxon>Streptophyta</taxon>
        <taxon>Embryophyta</taxon>
        <taxon>Tracheophyta</taxon>
        <taxon>Spermatophyta</taxon>
        <taxon>Magnoliopsida</taxon>
        <taxon>eudicotyledons</taxon>
        <taxon>Gunneridae</taxon>
        <taxon>Pentapetalae</taxon>
        <taxon>rosids</taxon>
        <taxon>malvids</taxon>
        <taxon>Malvales</taxon>
        <taxon>Malvaceae</taxon>
        <taxon>Malvoideae</taxon>
        <taxon>Hibiscus</taxon>
    </lineage>
</organism>
<protein>
    <recommendedName>
        <fullName evidence="3">GH18 domain-containing protein</fullName>
    </recommendedName>
</protein>
<dbReference type="SUPFAM" id="SSF52821">
    <property type="entry name" value="Rhodanese/Cell cycle control phosphatase"/>
    <property type="match status" value="1"/>
</dbReference>
<feature type="domain" description="GH18" evidence="3">
    <location>
        <begin position="106"/>
        <end position="442"/>
    </location>
</feature>
<reference evidence="4 5" key="1">
    <citation type="journal article" date="2024" name="G3 (Bethesda)">
        <title>Genome assembly of Hibiscus sabdariffa L. provides insights into metabolisms of medicinal natural products.</title>
        <authorList>
            <person name="Kim T."/>
        </authorList>
    </citation>
    <scope>NUCLEOTIDE SEQUENCE [LARGE SCALE GENOMIC DNA]</scope>
    <source>
        <strain evidence="4">TK-2024</strain>
        <tissue evidence="4">Old leaves</tissue>
    </source>
</reference>
<dbReference type="InterPro" id="IPR036873">
    <property type="entry name" value="Rhodanese-like_dom_sf"/>
</dbReference>
<dbReference type="EMBL" id="JBBPBN010000022">
    <property type="protein sequence ID" value="KAK9013736.1"/>
    <property type="molecule type" value="Genomic_DNA"/>
</dbReference>
<evidence type="ECO:0000256" key="2">
    <source>
        <dbReference type="SAM" id="Phobius"/>
    </source>
</evidence>
<evidence type="ECO:0000313" key="4">
    <source>
        <dbReference type="EMBL" id="KAK9013736.1"/>
    </source>
</evidence>
<dbReference type="PANTHER" id="PTHR47377">
    <property type="entry name" value="RHODANESE-LIKE DOMAIN-CONTAINING PROTEIN 4, CHLOROPLASTIC"/>
    <property type="match status" value="1"/>
</dbReference>
<dbReference type="InterPro" id="IPR001223">
    <property type="entry name" value="Glyco_hydro18_cat"/>
</dbReference>
<name>A0ABR2RLA1_9ROSI</name>
<gene>
    <name evidence="4" type="ORF">V6N11_041733</name>
</gene>
<sequence length="883" mass="96654">MARRRERRGQPSQDRRSERVEPEIREEKLSDADASERKLVGIFVVFFIVIPAVSVLVYVYKYGSGTKPLEPVVSESGLIKTDISFQEILSENSKVAGNESLRNYDYPVLAYITPWNSNGYEMAKRFNSKFTHLSPVWYDLKSHGSSLILEGRHNADKGWMSELRMRGDALILPRIVLEAYPTELFKKKKLRDKAINLIVTECKEMGYDGIVLESWSRWAAYGILHDPDLRNAALTFIKQLGHALHSVKSTRNPEQQLQLIYVIGPPRSDALQQHDFGPEDLQSLSGAVDGFSLMTYDFSGPNNPGPNAPIKWIRFTLSLLLGSTGNSAKRLAPKIFLGINFYGNDFVLSEGSGGGGAILGRDYLSLLEKHRPVLQWEKNSGEHFFVYSDDDYVKHAVFYPSLMSIYMRLEEARFWGSGISIWEIGQAPRKSSKTLHFCPSFKLFHHIFETHLSSLIPPLLESYVMKVLHAAASLPPLPVLCETRKFSSLPVVSLPKSPKFPAFIKTPPALHEGIVLLSSLLPSGFARALSYEEALQQTIGSEALDFSPNGVVDSVVKFVTENPTVATGGAVALAVPLILSQLFKNSKPWGVETAKSAYAKLGEDATAQLLDIRGAKEFREAGSPDIRGFGKKPVSIAFKVEDKPGFLKKLALKLKEPETTTLFIMDKFDGNSELVAELVTANGFKAAYAVKDGAEGPQGWMNSGLPWIPPKKGLDLSNLTETLSGALGEGSDGLSVALGLAAATGVGLLAFSEIETVLQLVGSAAIIQLLSKKLLFAEDRKQTLQQIDEFLSTKVAPKELVDDIKEIGVALLPTTTTSKALPAPTEANPEPKDEASAQSPPQVNAVPKSESKADGSSGTPKPLSPYPSYPDFKPPTSPTPSQP</sequence>
<proteinExistence type="predicted"/>
<keyword evidence="2" id="KW-1133">Transmembrane helix</keyword>
<evidence type="ECO:0000259" key="3">
    <source>
        <dbReference type="PROSITE" id="PS51910"/>
    </source>
</evidence>
<evidence type="ECO:0000256" key="1">
    <source>
        <dbReference type="SAM" id="MobiDB-lite"/>
    </source>
</evidence>
<dbReference type="InterPro" id="IPR017853">
    <property type="entry name" value="GH"/>
</dbReference>
<keyword evidence="5" id="KW-1185">Reference proteome</keyword>
<keyword evidence="2" id="KW-0812">Transmembrane</keyword>
<feature type="region of interest" description="Disordered" evidence="1">
    <location>
        <begin position="1"/>
        <end position="27"/>
    </location>
</feature>
<dbReference type="InterPro" id="IPR044240">
    <property type="entry name" value="STR4-like"/>
</dbReference>
<accession>A0ABR2RLA1</accession>
<dbReference type="SMART" id="SM00636">
    <property type="entry name" value="Glyco_18"/>
    <property type="match status" value="1"/>
</dbReference>
<evidence type="ECO:0000313" key="5">
    <source>
        <dbReference type="Proteomes" id="UP001396334"/>
    </source>
</evidence>